<feature type="domain" description="C2H2-type" evidence="2">
    <location>
        <begin position="53"/>
        <end position="76"/>
    </location>
</feature>
<proteinExistence type="predicted"/>
<accession>A0AAU9IGA5</accession>
<reference evidence="3" key="1">
    <citation type="submission" date="2021-09" db="EMBL/GenBank/DDBJ databases">
        <authorList>
            <consortium name="AG Swart"/>
            <person name="Singh M."/>
            <person name="Singh A."/>
            <person name="Seah K."/>
            <person name="Emmerich C."/>
        </authorList>
    </citation>
    <scope>NUCLEOTIDE SEQUENCE</scope>
    <source>
        <strain evidence="3">ATCC30299</strain>
    </source>
</reference>
<dbReference type="Proteomes" id="UP001162131">
    <property type="component" value="Unassembled WGS sequence"/>
</dbReference>
<dbReference type="PROSITE" id="PS50157">
    <property type="entry name" value="ZINC_FINGER_C2H2_2"/>
    <property type="match status" value="1"/>
</dbReference>
<evidence type="ECO:0000313" key="3">
    <source>
        <dbReference type="EMBL" id="CAG9310809.1"/>
    </source>
</evidence>
<organism evidence="3 4">
    <name type="scientific">Blepharisma stoltei</name>
    <dbReference type="NCBI Taxonomy" id="1481888"/>
    <lineage>
        <taxon>Eukaryota</taxon>
        <taxon>Sar</taxon>
        <taxon>Alveolata</taxon>
        <taxon>Ciliophora</taxon>
        <taxon>Postciliodesmatophora</taxon>
        <taxon>Heterotrichea</taxon>
        <taxon>Heterotrichida</taxon>
        <taxon>Blepharismidae</taxon>
        <taxon>Blepharisma</taxon>
    </lineage>
</organism>
<gene>
    <name evidence="3" type="ORF">BSTOLATCC_MIC2523</name>
</gene>
<dbReference type="PROSITE" id="PS00028">
    <property type="entry name" value="ZINC_FINGER_C2H2_1"/>
    <property type="match status" value="1"/>
</dbReference>
<name>A0AAU9IGA5_9CILI</name>
<keyword evidence="1" id="KW-0863">Zinc-finger</keyword>
<comment type="caution">
    <text evidence="3">The sequence shown here is derived from an EMBL/GenBank/DDBJ whole genome shotgun (WGS) entry which is preliminary data.</text>
</comment>
<evidence type="ECO:0000259" key="2">
    <source>
        <dbReference type="PROSITE" id="PS50157"/>
    </source>
</evidence>
<dbReference type="InterPro" id="IPR013087">
    <property type="entry name" value="Znf_C2H2_type"/>
</dbReference>
<evidence type="ECO:0000313" key="4">
    <source>
        <dbReference type="Proteomes" id="UP001162131"/>
    </source>
</evidence>
<evidence type="ECO:0000256" key="1">
    <source>
        <dbReference type="PROSITE-ProRule" id="PRU00042"/>
    </source>
</evidence>
<keyword evidence="4" id="KW-1185">Reference proteome</keyword>
<keyword evidence="1" id="KW-0862">Zinc</keyword>
<keyword evidence="1" id="KW-0479">Metal-binding</keyword>
<dbReference type="EMBL" id="CAJZBQ010000003">
    <property type="protein sequence ID" value="CAG9310809.1"/>
    <property type="molecule type" value="Genomic_DNA"/>
</dbReference>
<sequence length="76" mass="8915">MEFGFKKKVVSQVAKPALKTFRVEEDADEEPVIRKQVKTNEKLMINVNIKELKFCKHCKTGFSSNEHLARHNQEFH</sequence>
<dbReference type="GO" id="GO:0008270">
    <property type="term" value="F:zinc ion binding"/>
    <property type="evidence" value="ECO:0007669"/>
    <property type="project" value="UniProtKB-KW"/>
</dbReference>
<protein>
    <recommendedName>
        <fullName evidence="2">C2H2-type domain-containing protein</fullName>
    </recommendedName>
</protein>
<dbReference type="AlphaFoldDB" id="A0AAU9IGA5"/>